<reference evidence="10 11" key="1">
    <citation type="submission" date="2017-09" db="EMBL/GenBank/DDBJ databases">
        <title>Depth-based differentiation of microbial function through sediment-hosted aquifers and enrichment of novel symbionts in the deep terrestrial subsurface.</title>
        <authorList>
            <person name="Probst A.J."/>
            <person name="Ladd B."/>
            <person name="Jarett J.K."/>
            <person name="Geller-Mcgrath D.E."/>
            <person name="Sieber C.M."/>
            <person name="Emerson J.B."/>
            <person name="Anantharaman K."/>
            <person name="Thomas B.C."/>
            <person name="Malmstrom R."/>
            <person name="Stieglmeier M."/>
            <person name="Klingl A."/>
            <person name="Woyke T."/>
            <person name="Ryan C.M."/>
            <person name="Banfield J.F."/>
        </authorList>
    </citation>
    <scope>NUCLEOTIDE SEQUENCE [LARGE SCALE GENOMIC DNA]</scope>
    <source>
        <strain evidence="10">CG23_combo_of_CG06-09_8_20_14_all_40_23</strain>
    </source>
</reference>
<feature type="domain" description="TaqI-like C-terminal specificity" evidence="9">
    <location>
        <begin position="1042"/>
        <end position="1141"/>
    </location>
</feature>
<feature type="domain" description="Type II methyltransferase M.TaqI-like" evidence="8">
    <location>
        <begin position="536"/>
        <end position="834"/>
    </location>
</feature>
<dbReference type="EC" id="2.1.1.72" evidence="1"/>
<keyword evidence="6" id="KW-0238">DNA-binding</keyword>
<dbReference type="InterPro" id="IPR011639">
    <property type="entry name" value="MethylTrfase_TaqI-like_dom"/>
</dbReference>
<dbReference type="SUPFAM" id="SSF116734">
    <property type="entry name" value="DNA methylase specificity domain"/>
    <property type="match status" value="1"/>
</dbReference>
<evidence type="ECO:0000259" key="8">
    <source>
        <dbReference type="Pfam" id="PF07669"/>
    </source>
</evidence>
<evidence type="ECO:0000256" key="3">
    <source>
        <dbReference type="ARBA" id="ARBA00022679"/>
    </source>
</evidence>
<evidence type="ECO:0000259" key="9">
    <source>
        <dbReference type="Pfam" id="PF12950"/>
    </source>
</evidence>
<name>A0A2H0A759_9BACT</name>
<dbReference type="InterPro" id="IPR050953">
    <property type="entry name" value="N4_N6_ade-DNA_methylase"/>
</dbReference>
<evidence type="ECO:0000256" key="2">
    <source>
        <dbReference type="ARBA" id="ARBA00022603"/>
    </source>
</evidence>
<protein>
    <recommendedName>
        <fullName evidence="1">site-specific DNA-methyltransferase (adenine-specific)</fullName>
        <ecNumber evidence="1">2.1.1.72</ecNumber>
    </recommendedName>
</protein>
<dbReference type="InterPro" id="IPR025931">
    <property type="entry name" value="TaqI_C"/>
</dbReference>
<keyword evidence="2" id="KW-0489">Methyltransferase</keyword>
<dbReference type="PANTHER" id="PTHR33841">
    <property type="entry name" value="DNA METHYLTRANSFERASE YEEA-RELATED"/>
    <property type="match status" value="1"/>
</dbReference>
<dbReference type="PANTHER" id="PTHR33841:SF1">
    <property type="entry name" value="DNA METHYLTRANSFERASE A"/>
    <property type="match status" value="1"/>
</dbReference>
<proteinExistence type="predicted"/>
<evidence type="ECO:0000313" key="11">
    <source>
        <dbReference type="Proteomes" id="UP000231067"/>
    </source>
</evidence>
<evidence type="ECO:0000256" key="7">
    <source>
        <dbReference type="ARBA" id="ARBA00047942"/>
    </source>
</evidence>
<dbReference type="Pfam" id="PF07669">
    <property type="entry name" value="Eco57I"/>
    <property type="match status" value="1"/>
</dbReference>
<dbReference type="PROSITE" id="PS00092">
    <property type="entry name" value="N6_MTASE"/>
    <property type="match status" value="1"/>
</dbReference>
<keyword evidence="10" id="KW-0378">Hydrolase</keyword>
<keyword evidence="10" id="KW-0255">Endonuclease</keyword>
<dbReference type="InterPro" id="IPR002052">
    <property type="entry name" value="DNA_methylase_N6_adenine_CS"/>
</dbReference>
<dbReference type="EMBL" id="PCSH01000072">
    <property type="protein sequence ID" value="PIP41279.1"/>
    <property type="molecule type" value="Genomic_DNA"/>
</dbReference>
<evidence type="ECO:0000313" key="10">
    <source>
        <dbReference type="EMBL" id="PIP41279.1"/>
    </source>
</evidence>
<comment type="caution">
    <text evidence="10">The sequence shown here is derived from an EMBL/GenBank/DDBJ whole genome shotgun (WGS) entry which is preliminary data.</text>
</comment>
<sequence>MNKQQAQQIIENTFENRFDKERFTYFVKNLLNRIEEAHFDYNIIRIPDAYKPFISRYERIGKYSDGENRIDILIVILKKETSIERAWAMQRNFIAGYLSGRYGSDKEKDAALVAFVSPEEDDWRFSLVKMDYRFEEGENGKIKVKEEFTPARRYSFLVGKNEPNHTAKQQLVPLLQDDENNPTLTRLENAFNIETVTKEFFGKYHELFLWTKETIDAFVFKDNKVRADFETKAVNTVDFAKKILGQIVFFYFLQKKGWMGVKRDADWGTGPKNFLRELFEGNHGNYKNFFNDILEPLFYEALARERDDDFYSRFNCKIPFLNGGLFEPINDYNWKHADIALSNELFSNQIKTREGDIGTGIMDVFDRYNFTVKEDEPLEKEVAVDPEMLGKVFENLLEVRDRKSKGTYYTPREIVHYMCQQSLINYLTTELEGKVNKNDIEMLIKCGEQVDENEAIVEAKGRETDTYSYKLSESIRQNAKLIDDNLADIKVCDLAIGSGAFPVGMMSEIVKARKVLSIKEPDRTIYRFKRECIEKSLYGVDIDPGAVEIAKLRLWLSLVVDEENINQIKPNPLPNLDYKIMQGNSLIEDFHGISLNLKKKEKGNIKLFAEESKLDRLIEDLHYKQNALFNPTHPDDKKRLKEAVEDAIINIFHYELQRQKEPYFRELENIKEAASRFPNPKHQQEHYDDGKDKLDKKYSFDFETVENELREWTHGNKVRPFFPWKLYFANVFHNKGGFDVVIGNPPYVGHKGGHKKFFQEMKKTVLGKMFNNERMDLFYYFFHIALNNVKQKGEIAFITTNYYVTADSVVKLRTDFKSRSGIRKLVNFNELKIFDTAQGQHSMLTFLSKQYDVSFDCAVYSTKRTGLADSEMLKKILNRNDEETAYYAIKQSELYEGEMNYIRLLCGIGNNQLLINALLGKIKQQSVSLSQICDLSQGIVTGLDKISRKHIIKFLSLSDQKGAGVFVVNDKEKEIIGDSPLLKPWFKNSDIDKYNPNETNNQWIIHLNAEINIDRFRNIKKHLLKFKEVIESRNYDSGELSKAKKLNAWWALSSSRKEFDFSLPKIISPQRSHQNIFAYTEKEWVASADVYFITSKDKTLSLKYILALLNSALYFLWFYFRGKRKGDMLELYLTPLSQVPIKKIPLSQQQPFITLVSQILSLKKSNPQADTSELEAEIDRLVYELYGLTPEEIEIVEGKR</sequence>
<dbReference type="SUPFAM" id="SSF53335">
    <property type="entry name" value="S-adenosyl-L-methionine-dependent methyltransferases"/>
    <property type="match status" value="1"/>
</dbReference>
<comment type="catalytic activity">
    <reaction evidence="7">
        <text>a 2'-deoxyadenosine in DNA + S-adenosyl-L-methionine = an N(6)-methyl-2'-deoxyadenosine in DNA + S-adenosyl-L-homocysteine + H(+)</text>
        <dbReference type="Rhea" id="RHEA:15197"/>
        <dbReference type="Rhea" id="RHEA-COMP:12418"/>
        <dbReference type="Rhea" id="RHEA-COMP:12419"/>
        <dbReference type="ChEBI" id="CHEBI:15378"/>
        <dbReference type="ChEBI" id="CHEBI:57856"/>
        <dbReference type="ChEBI" id="CHEBI:59789"/>
        <dbReference type="ChEBI" id="CHEBI:90615"/>
        <dbReference type="ChEBI" id="CHEBI:90616"/>
        <dbReference type="EC" id="2.1.1.72"/>
    </reaction>
</comment>
<dbReference type="GO" id="GO:0009007">
    <property type="term" value="F:site-specific DNA-methyltransferase (adenine-specific) activity"/>
    <property type="evidence" value="ECO:0007669"/>
    <property type="project" value="UniProtKB-EC"/>
</dbReference>
<keyword evidence="4" id="KW-0949">S-adenosyl-L-methionine</keyword>
<keyword evidence="3" id="KW-0808">Transferase</keyword>
<gene>
    <name evidence="10" type="ORF">COX18_03850</name>
</gene>
<dbReference type="GO" id="GO:0032259">
    <property type="term" value="P:methylation"/>
    <property type="evidence" value="ECO:0007669"/>
    <property type="project" value="UniProtKB-KW"/>
</dbReference>
<evidence type="ECO:0000256" key="6">
    <source>
        <dbReference type="ARBA" id="ARBA00023125"/>
    </source>
</evidence>
<keyword evidence="5" id="KW-0680">Restriction system</keyword>
<evidence type="ECO:0000256" key="4">
    <source>
        <dbReference type="ARBA" id="ARBA00022691"/>
    </source>
</evidence>
<evidence type="ECO:0000256" key="5">
    <source>
        <dbReference type="ARBA" id="ARBA00022747"/>
    </source>
</evidence>
<dbReference type="InterPro" id="IPR029063">
    <property type="entry name" value="SAM-dependent_MTases_sf"/>
</dbReference>
<dbReference type="Gene3D" id="3.40.50.150">
    <property type="entry name" value="Vaccinia Virus protein VP39"/>
    <property type="match status" value="1"/>
</dbReference>
<evidence type="ECO:0000256" key="1">
    <source>
        <dbReference type="ARBA" id="ARBA00011900"/>
    </source>
</evidence>
<dbReference type="GO" id="GO:0004519">
    <property type="term" value="F:endonuclease activity"/>
    <property type="evidence" value="ECO:0007669"/>
    <property type="project" value="UniProtKB-KW"/>
</dbReference>
<dbReference type="GO" id="GO:0003677">
    <property type="term" value="F:DNA binding"/>
    <property type="evidence" value="ECO:0007669"/>
    <property type="project" value="UniProtKB-KW"/>
</dbReference>
<accession>A0A2H0A759</accession>
<dbReference type="PRINTS" id="PR00507">
    <property type="entry name" value="N12N6MTFRASE"/>
</dbReference>
<dbReference type="AlphaFoldDB" id="A0A2H0A759"/>
<organism evidence="10 11">
    <name type="scientific">Candidatus Desantisbacteria bacterium CG23_combo_of_CG06-09_8_20_14_all_40_23</name>
    <dbReference type="NCBI Taxonomy" id="1974550"/>
    <lineage>
        <taxon>Bacteria</taxon>
        <taxon>Candidatus Desantisiibacteriota</taxon>
    </lineage>
</organism>
<keyword evidence="10" id="KW-0540">Nuclease</keyword>
<dbReference type="GO" id="GO:0009307">
    <property type="term" value="P:DNA restriction-modification system"/>
    <property type="evidence" value="ECO:0007669"/>
    <property type="project" value="UniProtKB-KW"/>
</dbReference>
<dbReference type="Proteomes" id="UP000231067">
    <property type="component" value="Unassembled WGS sequence"/>
</dbReference>
<dbReference type="Pfam" id="PF12950">
    <property type="entry name" value="TaqI_C"/>
    <property type="match status" value="1"/>
</dbReference>